<dbReference type="Pfam" id="PF13259">
    <property type="entry name" value="clamp_Gag1-like"/>
    <property type="match status" value="1"/>
</dbReference>
<comment type="caution">
    <text evidence="2">The sequence shown here is derived from an EMBL/GenBank/DDBJ whole genome shotgun (WGS) entry which is preliminary data.</text>
</comment>
<protein>
    <recommendedName>
        <fullName evidence="1">Gag1-like clamp domain-containing protein</fullName>
    </recommendedName>
</protein>
<dbReference type="InterPro" id="IPR025124">
    <property type="entry name" value="Gag1-like_clamp"/>
</dbReference>
<dbReference type="Proteomes" id="UP001371456">
    <property type="component" value="Unassembled WGS sequence"/>
</dbReference>
<evidence type="ECO:0000313" key="3">
    <source>
        <dbReference type="Proteomes" id="UP001371456"/>
    </source>
</evidence>
<feature type="domain" description="Gag1-like clamp" evidence="1">
    <location>
        <begin position="8"/>
        <end position="69"/>
    </location>
</feature>
<gene>
    <name evidence="2" type="ORF">RDI58_016022</name>
</gene>
<accession>A0AAN8YCI4</accession>
<keyword evidence="3" id="KW-1185">Reference proteome</keyword>
<sequence>MDNYSAAQSQGSISSISTFTQTPDAHGAANTNNLSEFVNHGFIRWNQIRQQWVGRKSPEKQPKQLLEPKLRISIKCWTRKVKIISKYFPKVGPTLRLTTERGKAAEAREDDACPGFAWLECYL</sequence>
<evidence type="ECO:0000259" key="1">
    <source>
        <dbReference type="Pfam" id="PF13259"/>
    </source>
</evidence>
<dbReference type="PANTHER" id="PTHR33373">
    <property type="entry name" value="OS07G0479600 PROTEIN"/>
    <property type="match status" value="1"/>
</dbReference>
<organism evidence="2 3">
    <name type="scientific">Solanum bulbocastanum</name>
    <name type="common">Wild potato</name>
    <dbReference type="NCBI Taxonomy" id="147425"/>
    <lineage>
        <taxon>Eukaryota</taxon>
        <taxon>Viridiplantae</taxon>
        <taxon>Streptophyta</taxon>
        <taxon>Embryophyta</taxon>
        <taxon>Tracheophyta</taxon>
        <taxon>Spermatophyta</taxon>
        <taxon>Magnoliopsida</taxon>
        <taxon>eudicotyledons</taxon>
        <taxon>Gunneridae</taxon>
        <taxon>Pentapetalae</taxon>
        <taxon>asterids</taxon>
        <taxon>lamiids</taxon>
        <taxon>Solanales</taxon>
        <taxon>Solanaceae</taxon>
        <taxon>Solanoideae</taxon>
        <taxon>Solaneae</taxon>
        <taxon>Solanum</taxon>
    </lineage>
</organism>
<dbReference type="PANTHER" id="PTHR33373:SF1">
    <property type="entry name" value="DUF4050 DOMAIN-CONTAINING PROTEIN"/>
    <property type="match status" value="1"/>
</dbReference>
<dbReference type="AlphaFoldDB" id="A0AAN8YCI4"/>
<evidence type="ECO:0000313" key="2">
    <source>
        <dbReference type="EMBL" id="KAK6787497.1"/>
    </source>
</evidence>
<reference evidence="2 3" key="1">
    <citation type="submission" date="2024-02" db="EMBL/GenBank/DDBJ databases">
        <title>de novo genome assembly of Solanum bulbocastanum strain 11H21.</title>
        <authorList>
            <person name="Hosaka A.J."/>
        </authorList>
    </citation>
    <scope>NUCLEOTIDE SEQUENCE [LARGE SCALE GENOMIC DNA]</scope>
    <source>
        <tissue evidence="2">Young leaves</tissue>
    </source>
</reference>
<dbReference type="EMBL" id="JBANQN010000006">
    <property type="protein sequence ID" value="KAK6787497.1"/>
    <property type="molecule type" value="Genomic_DNA"/>
</dbReference>
<proteinExistence type="predicted"/>
<name>A0AAN8YCI4_SOLBU</name>